<reference evidence="1" key="2">
    <citation type="submission" date="2021-02" db="EMBL/GenBank/DDBJ databases">
        <title>Aspergillus luchuensis mut. kawachii IFO 4304 genome sequence.</title>
        <authorList>
            <person name="Mori K."/>
            <person name="Kadooka C."/>
            <person name="Goto M."/>
            <person name="Futagami T."/>
        </authorList>
    </citation>
    <scope>NUCLEOTIDE SEQUENCE</scope>
    <source>
        <strain evidence="1">IFO 4308</strain>
    </source>
</reference>
<name>A0A7R8A0M0_ASPKA</name>
<dbReference type="AlphaFoldDB" id="A0A7R8A0M0"/>
<dbReference type="EMBL" id="AP024429">
    <property type="protein sequence ID" value="BCS00492.1"/>
    <property type="molecule type" value="Genomic_DNA"/>
</dbReference>
<evidence type="ECO:0000313" key="2">
    <source>
        <dbReference type="Proteomes" id="UP000661280"/>
    </source>
</evidence>
<sequence length="103" mass="11480">MVSLLSNDEFTCFYLGVIGDYLRIQTIQEDHPIAAVLHANNRNKGGNKHPDATSQVRVLNAPGSVANRAEGALSQRQRLTFNTTPNPHKFNCRGHSYDTFIQI</sequence>
<proteinExistence type="predicted"/>
<dbReference type="Proteomes" id="UP000661280">
    <property type="component" value="Chromosome 5"/>
</dbReference>
<gene>
    <name evidence="1" type="ORF">AKAW2_50833A</name>
</gene>
<keyword evidence="2" id="KW-1185">Reference proteome</keyword>
<accession>A0A7R8A0M0</accession>
<dbReference type="RefSeq" id="XP_041544254.1">
    <property type="nucleotide sequence ID" value="XM_041690695.1"/>
</dbReference>
<evidence type="ECO:0000313" key="1">
    <source>
        <dbReference type="EMBL" id="BCS00492.1"/>
    </source>
</evidence>
<protein>
    <submittedName>
        <fullName evidence="1">Uncharacterized protein</fullName>
    </submittedName>
</protein>
<dbReference type="GeneID" id="64961813"/>
<reference evidence="1" key="1">
    <citation type="submission" date="2021-01" db="EMBL/GenBank/DDBJ databases">
        <authorList>
            <consortium name="Aspergillus luchuensis mut. kawachii IFO 4304 genome sequencing consortium"/>
            <person name="Kazuki M."/>
            <person name="Futagami T."/>
        </authorList>
    </citation>
    <scope>NUCLEOTIDE SEQUENCE</scope>
    <source>
        <strain evidence="1">IFO 4308</strain>
    </source>
</reference>
<dbReference type="KEGG" id="aluc:AKAW2_50833A"/>
<organism evidence="1 2">
    <name type="scientific">Aspergillus kawachii</name>
    <name type="common">White koji mold</name>
    <name type="synonym">Aspergillus awamori var. kawachi</name>
    <dbReference type="NCBI Taxonomy" id="1069201"/>
    <lineage>
        <taxon>Eukaryota</taxon>
        <taxon>Fungi</taxon>
        <taxon>Dikarya</taxon>
        <taxon>Ascomycota</taxon>
        <taxon>Pezizomycotina</taxon>
        <taxon>Eurotiomycetes</taxon>
        <taxon>Eurotiomycetidae</taxon>
        <taxon>Eurotiales</taxon>
        <taxon>Aspergillaceae</taxon>
        <taxon>Aspergillus</taxon>
        <taxon>Aspergillus subgen. Circumdati</taxon>
    </lineage>
</organism>